<accession>A0A8D0HCT3</accession>
<comment type="similarity">
    <text evidence="1">Belongs to the cornifelin family.</text>
</comment>
<gene>
    <name evidence="2" type="primary">PLAC8L1</name>
</gene>
<organism evidence="2 3">
    <name type="scientific">Sphenodon punctatus</name>
    <name type="common">Tuatara</name>
    <name type="synonym">Hatteria punctata</name>
    <dbReference type="NCBI Taxonomy" id="8508"/>
    <lineage>
        <taxon>Eukaryota</taxon>
        <taxon>Metazoa</taxon>
        <taxon>Chordata</taxon>
        <taxon>Craniata</taxon>
        <taxon>Vertebrata</taxon>
        <taxon>Euteleostomi</taxon>
        <taxon>Lepidosauria</taxon>
        <taxon>Sphenodontia</taxon>
        <taxon>Sphenodontidae</taxon>
        <taxon>Sphenodon</taxon>
    </lineage>
</organism>
<dbReference type="Proteomes" id="UP000694392">
    <property type="component" value="Unplaced"/>
</dbReference>
<dbReference type="GeneTree" id="ENSGT00940000160864"/>
<evidence type="ECO:0000313" key="2">
    <source>
        <dbReference type="Ensembl" id="ENSSPUP00000017896.1"/>
    </source>
</evidence>
<sequence length="151" mass="16584">PFLSPLPPTPLLLKKSTGPVMTQPAPGAFSTSTITTVMRTGGDWSTGLFSVCSDKKVCMCGAFCSLCLECCLARRYGECMCFPLLPGSTLALRVGTRERHRIHGTLCEDWMAVQCCWPFAICQVVRELKRRRATTQIYEVNAATSDKDALV</sequence>
<dbReference type="PANTHER" id="PTHR15907">
    <property type="entry name" value="DUF614 FAMILY PROTEIN-RELATED"/>
    <property type="match status" value="1"/>
</dbReference>
<dbReference type="OMA" id="FCWPLLP"/>
<dbReference type="NCBIfam" id="TIGR01571">
    <property type="entry name" value="A_thal_Cys_rich"/>
    <property type="match status" value="1"/>
</dbReference>
<protein>
    <submittedName>
        <fullName evidence="2">PLAC8 like 1</fullName>
    </submittedName>
</protein>
<dbReference type="InterPro" id="IPR006461">
    <property type="entry name" value="PLAC_motif_containing"/>
</dbReference>
<dbReference type="AlphaFoldDB" id="A0A8D0HCT3"/>
<evidence type="ECO:0000313" key="3">
    <source>
        <dbReference type="Proteomes" id="UP000694392"/>
    </source>
</evidence>
<name>A0A8D0HCT3_SPHPU</name>
<dbReference type="Pfam" id="PF04749">
    <property type="entry name" value="PLAC8"/>
    <property type="match status" value="1"/>
</dbReference>
<keyword evidence="3" id="KW-1185">Reference proteome</keyword>
<reference evidence="2" key="1">
    <citation type="submission" date="2025-08" db="UniProtKB">
        <authorList>
            <consortium name="Ensembl"/>
        </authorList>
    </citation>
    <scope>IDENTIFICATION</scope>
</reference>
<evidence type="ECO:0000256" key="1">
    <source>
        <dbReference type="ARBA" id="ARBA00009024"/>
    </source>
</evidence>
<reference evidence="2" key="2">
    <citation type="submission" date="2025-09" db="UniProtKB">
        <authorList>
            <consortium name="Ensembl"/>
        </authorList>
    </citation>
    <scope>IDENTIFICATION</scope>
</reference>
<dbReference type="Ensembl" id="ENSSPUT00000019059.1">
    <property type="protein sequence ID" value="ENSSPUP00000017896.1"/>
    <property type="gene ID" value="ENSSPUG00000013825.1"/>
</dbReference>
<proteinExistence type="inferred from homology"/>